<evidence type="ECO:0000256" key="1">
    <source>
        <dbReference type="ARBA" id="ARBA00022448"/>
    </source>
</evidence>
<name>A0ABS0LQZ0_9LACT</name>
<protein>
    <submittedName>
        <fullName evidence="9">ATP-binding cassette domain-containing protein</fullName>
    </submittedName>
</protein>
<dbReference type="Pfam" id="PF00005">
    <property type="entry name" value="ABC_tran"/>
    <property type="match status" value="1"/>
</dbReference>
<dbReference type="EMBL" id="JACBXQ010000003">
    <property type="protein sequence ID" value="MBG9986372.1"/>
    <property type="molecule type" value="Genomic_DNA"/>
</dbReference>
<dbReference type="RefSeq" id="WP_197115296.1">
    <property type="nucleotide sequence ID" value="NZ_JACBXQ010000003.1"/>
</dbReference>
<dbReference type="InterPro" id="IPR027417">
    <property type="entry name" value="P-loop_NTPase"/>
</dbReference>
<keyword evidence="6" id="KW-0029">Amino-acid transport</keyword>
<keyword evidence="7" id="KW-0472">Membrane</keyword>
<dbReference type="PANTHER" id="PTHR43166:SF30">
    <property type="entry name" value="METHIONINE IMPORT ATP-BINDING PROTEIN METN"/>
    <property type="match status" value="1"/>
</dbReference>
<dbReference type="PANTHER" id="PTHR43166">
    <property type="entry name" value="AMINO ACID IMPORT ATP-BINDING PROTEIN"/>
    <property type="match status" value="1"/>
</dbReference>
<evidence type="ECO:0000259" key="8">
    <source>
        <dbReference type="PROSITE" id="PS50893"/>
    </source>
</evidence>
<keyword evidence="3" id="KW-0547">Nucleotide-binding</keyword>
<proteinExistence type="predicted"/>
<keyword evidence="5" id="KW-1278">Translocase</keyword>
<dbReference type="InterPro" id="IPR050086">
    <property type="entry name" value="MetN_ABC_transporter-like"/>
</dbReference>
<organism evidence="9 10">
    <name type="scientific">Facklamia lactis</name>
    <dbReference type="NCBI Taxonomy" id="2749967"/>
    <lineage>
        <taxon>Bacteria</taxon>
        <taxon>Bacillati</taxon>
        <taxon>Bacillota</taxon>
        <taxon>Bacilli</taxon>
        <taxon>Lactobacillales</taxon>
        <taxon>Aerococcaceae</taxon>
        <taxon>Facklamia</taxon>
    </lineage>
</organism>
<dbReference type="SMART" id="SM00382">
    <property type="entry name" value="AAA"/>
    <property type="match status" value="1"/>
</dbReference>
<comment type="caution">
    <text evidence="9">The sequence shown here is derived from an EMBL/GenBank/DDBJ whole genome shotgun (WGS) entry which is preliminary data.</text>
</comment>
<evidence type="ECO:0000256" key="5">
    <source>
        <dbReference type="ARBA" id="ARBA00022967"/>
    </source>
</evidence>
<dbReference type="PROSITE" id="PS00211">
    <property type="entry name" value="ABC_TRANSPORTER_1"/>
    <property type="match status" value="1"/>
</dbReference>
<dbReference type="Proteomes" id="UP000721415">
    <property type="component" value="Unassembled WGS sequence"/>
</dbReference>
<keyword evidence="4 9" id="KW-0067">ATP-binding</keyword>
<dbReference type="InterPro" id="IPR003439">
    <property type="entry name" value="ABC_transporter-like_ATP-bd"/>
</dbReference>
<keyword evidence="1" id="KW-0813">Transport</keyword>
<dbReference type="InterPro" id="IPR003593">
    <property type="entry name" value="AAA+_ATPase"/>
</dbReference>
<keyword evidence="10" id="KW-1185">Reference proteome</keyword>
<gene>
    <name evidence="9" type="ORF">HZY91_05625</name>
</gene>
<evidence type="ECO:0000313" key="10">
    <source>
        <dbReference type="Proteomes" id="UP000721415"/>
    </source>
</evidence>
<dbReference type="SUPFAM" id="SSF52540">
    <property type="entry name" value="P-loop containing nucleoside triphosphate hydrolases"/>
    <property type="match status" value="1"/>
</dbReference>
<keyword evidence="2" id="KW-1003">Cell membrane</keyword>
<dbReference type="PROSITE" id="PS50893">
    <property type="entry name" value="ABC_TRANSPORTER_2"/>
    <property type="match status" value="1"/>
</dbReference>
<evidence type="ECO:0000313" key="9">
    <source>
        <dbReference type="EMBL" id="MBG9986372.1"/>
    </source>
</evidence>
<evidence type="ECO:0000256" key="3">
    <source>
        <dbReference type="ARBA" id="ARBA00022741"/>
    </source>
</evidence>
<evidence type="ECO:0000256" key="7">
    <source>
        <dbReference type="ARBA" id="ARBA00023136"/>
    </source>
</evidence>
<dbReference type="Gene3D" id="3.40.50.300">
    <property type="entry name" value="P-loop containing nucleotide triphosphate hydrolases"/>
    <property type="match status" value="1"/>
</dbReference>
<evidence type="ECO:0000256" key="2">
    <source>
        <dbReference type="ARBA" id="ARBA00022475"/>
    </source>
</evidence>
<sequence length="244" mass="27964">MEKLIEIKNLNKTIDQNVILSDISFNIPDSSFYGIIGESGAGKSTLLKCMNKLTDFQQGQVIIDKFDVKELAEEDLRLQRFNMGMIFQNFALLEQKTVYKNISLPLELWNYDLNDIKERVYKLAKLVDIEKHLHKRPRELSGGQKQRVAIARALSSQPKYLLCDECTSALDPENSIMIMDLLNQIQEELGVTVIIVTHDMLIAKAYCTHIAFLKSGELLAADNAEIVVKNYPDIFLDDYTRREF</sequence>
<accession>A0ABS0LQZ0</accession>
<dbReference type="InterPro" id="IPR017871">
    <property type="entry name" value="ABC_transporter-like_CS"/>
</dbReference>
<feature type="domain" description="ABC transporter" evidence="8">
    <location>
        <begin position="5"/>
        <end position="240"/>
    </location>
</feature>
<dbReference type="GO" id="GO:0005524">
    <property type="term" value="F:ATP binding"/>
    <property type="evidence" value="ECO:0007669"/>
    <property type="project" value="UniProtKB-KW"/>
</dbReference>
<evidence type="ECO:0000256" key="6">
    <source>
        <dbReference type="ARBA" id="ARBA00022970"/>
    </source>
</evidence>
<reference evidence="9 10" key="1">
    <citation type="submission" date="2020-07" db="EMBL/GenBank/DDBJ databases">
        <title>Facklamia lactis sp. nov., isolated from raw milk.</title>
        <authorList>
            <person name="Doll E.V."/>
            <person name="Huptas C."/>
            <person name="Staib L."/>
            <person name="Wenning M."/>
            <person name="Scherer S."/>
        </authorList>
    </citation>
    <scope>NUCLEOTIDE SEQUENCE [LARGE SCALE GENOMIC DNA]</scope>
    <source>
        <strain evidence="9 10">DSM 111018</strain>
    </source>
</reference>
<evidence type="ECO:0000256" key="4">
    <source>
        <dbReference type="ARBA" id="ARBA00022840"/>
    </source>
</evidence>